<dbReference type="InterPro" id="IPR052718">
    <property type="entry name" value="NmrA-type_oxidoreductase"/>
</dbReference>
<accession>A0A132P6Z5</accession>
<sequence>MHYLVTGATGGFGGYALEFLKKMVPQNEIYVLVRSEEKGEALKEAGFNIRIGDYDDLDSMKEALKGIDRLLFVSGVPGNRQAEHKNVVKAAQAAGVSYIAYTSFADADHSISVLASDHQFTEKMIKDSGISHTFLRNNWYVENELPIIGQALKTGQFVYAAGNGKTGWALKREYAEAAAKVLVESDSPEILELSGNLTDYEELAKALERATGKELEIIEASDAAFVENLKEAGFPQEAADMFLAIQHDIKKDQLAISSDDLEKVLGKPLTSLEAALKEILDQE</sequence>
<comment type="caution">
    <text evidence="2">The sequence shown here is derived from an EMBL/GenBank/DDBJ whole genome shotgun (WGS) entry which is preliminary data.</text>
</comment>
<dbReference type="PANTHER" id="PTHR47129:SF1">
    <property type="entry name" value="NMRA-LIKE DOMAIN-CONTAINING PROTEIN"/>
    <property type="match status" value="1"/>
</dbReference>
<organism evidence="2 3">
    <name type="scientific">Enterococcus faecium</name>
    <name type="common">Streptococcus faecium</name>
    <dbReference type="NCBI Taxonomy" id="1352"/>
    <lineage>
        <taxon>Bacteria</taxon>
        <taxon>Bacillati</taxon>
        <taxon>Bacillota</taxon>
        <taxon>Bacilli</taxon>
        <taxon>Lactobacillales</taxon>
        <taxon>Enterococcaceae</taxon>
        <taxon>Enterococcus</taxon>
    </lineage>
</organism>
<gene>
    <name evidence="2" type="ORF">AWT83_04270</name>
</gene>
<dbReference type="AlphaFoldDB" id="A0A132P6Z5"/>
<name>A0A132P6Z5_ENTFC</name>
<dbReference type="InterPro" id="IPR008030">
    <property type="entry name" value="NmrA-like"/>
</dbReference>
<evidence type="ECO:0000313" key="2">
    <source>
        <dbReference type="EMBL" id="KWX17752.1"/>
    </source>
</evidence>
<evidence type="ECO:0000259" key="1">
    <source>
        <dbReference type="Pfam" id="PF05368"/>
    </source>
</evidence>
<dbReference type="EMBL" id="LRHK01000001">
    <property type="protein sequence ID" value="KWX17752.1"/>
    <property type="molecule type" value="Genomic_DNA"/>
</dbReference>
<protein>
    <submittedName>
        <fullName evidence="2">NAD(P)-dependent oxidoreductase</fullName>
    </submittedName>
</protein>
<dbReference type="InterPro" id="IPR036291">
    <property type="entry name" value="NAD(P)-bd_dom_sf"/>
</dbReference>
<evidence type="ECO:0000313" key="3">
    <source>
        <dbReference type="Proteomes" id="UP000070452"/>
    </source>
</evidence>
<dbReference type="Gene3D" id="3.40.50.720">
    <property type="entry name" value="NAD(P)-binding Rossmann-like Domain"/>
    <property type="match status" value="1"/>
</dbReference>
<dbReference type="Proteomes" id="UP000070452">
    <property type="component" value="Unassembled WGS sequence"/>
</dbReference>
<dbReference type="RefSeq" id="WP_002317461.1">
    <property type="nucleotide sequence ID" value="NZ_CP072894.1"/>
</dbReference>
<dbReference type="Pfam" id="PF05368">
    <property type="entry name" value="NmrA"/>
    <property type="match status" value="1"/>
</dbReference>
<proteinExistence type="predicted"/>
<dbReference type="PANTHER" id="PTHR47129">
    <property type="entry name" value="QUINONE OXIDOREDUCTASE 2"/>
    <property type="match status" value="1"/>
</dbReference>
<dbReference type="Gene3D" id="3.90.25.10">
    <property type="entry name" value="UDP-galactose 4-epimerase, domain 1"/>
    <property type="match status" value="1"/>
</dbReference>
<reference evidence="2 3" key="1">
    <citation type="submission" date="2016-01" db="EMBL/GenBank/DDBJ databases">
        <title>Molecular Mechanisms for transfer of large genomic segments between Enterococcus faecium strains.</title>
        <authorList>
            <person name="Garcia-Solache M.A."/>
            <person name="Lebreton F."/>
            <person name="Mclaughlin R.E."/>
            <person name="Whiteaker J.D."/>
            <person name="Gilmore M.S."/>
            <person name="Rice L.B."/>
        </authorList>
    </citation>
    <scope>NUCLEOTIDE SEQUENCE [LARGE SCALE GENOMIC DNA]</scope>
    <source>
        <strain evidence="2 3">D344RRF x C68</strain>
    </source>
</reference>
<dbReference type="SUPFAM" id="SSF51735">
    <property type="entry name" value="NAD(P)-binding Rossmann-fold domains"/>
    <property type="match status" value="1"/>
</dbReference>
<dbReference type="CDD" id="cd05269">
    <property type="entry name" value="TMR_SDR_a"/>
    <property type="match status" value="1"/>
</dbReference>
<feature type="domain" description="NmrA-like" evidence="1">
    <location>
        <begin position="4"/>
        <end position="244"/>
    </location>
</feature>